<organism evidence="1 2">
    <name type="scientific">Roseburia inulinivorans DSM 16841</name>
    <dbReference type="NCBI Taxonomy" id="622312"/>
    <lineage>
        <taxon>Bacteria</taxon>
        <taxon>Bacillati</taxon>
        <taxon>Bacillota</taxon>
        <taxon>Clostridia</taxon>
        <taxon>Lachnospirales</taxon>
        <taxon>Lachnospiraceae</taxon>
        <taxon>Roseburia</taxon>
    </lineage>
</organism>
<dbReference type="Proteomes" id="UP000003561">
    <property type="component" value="Unassembled WGS sequence"/>
</dbReference>
<dbReference type="AlphaFoldDB" id="C0FPU3"/>
<sequence>MHFENKFYQFVKCNDQYGEMDYIYKNNCSILTLKIIVKVLLRISYSWT</sequence>
<evidence type="ECO:0000313" key="1">
    <source>
        <dbReference type="EMBL" id="EEG95350.1"/>
    </source>
</evidence>
<proteinExistence type="predicted"/>
<reference evidence="1 2" key="2">
    <citation type="submission" date="2009-03" db="EMBL/GenBank/DDBJ databases">
        <title>Draft genome sequence of Roseburia inulinivorans (DSM 16841).</title>
        <authorList>
            <person name="Sudarsanam P."/>
            <person name="Ley R."/>
            <person name="Guruge J."/>
            <person name="Turnbaugh P.J."/>
            <person name="Mahowald M."/>
            <person name="Liep D."/>
            <person name="Gordon J."/>
        </authorList>
    </citation>
    <scope>NUCLEOTIDE SEQUENCE [LARGE SCALE GENOMIC DNA]</scope>
    <source>
        <strain evidence="1 2">DSM 16841</strain>
    </source>
</reference>
<dbReference type="EMBL" id="ACFY01000033">
    <property type="protein sequence ID" value="EEG95350.1"/>
    <property type="molecule type" value="Genomic_DNA"/>
</dbReference>
<protein>
    <submittedName>
        <fullName evidence="1">Uncharacterized protein</fullName>
    </submittedName>
</protein>
<reference evidence="1 2" key="1">
    <citation type="submission" date="2009-02" db="EMBL/GenBank/DDBJ databases">
        <authorList>
            <person name="Fulton L."/>
            <person name="Clifton S."/>
            <person name="Fulton B."/>
            <person name="Xu J."/>
            <person name="Minx P."/>
            <person name="Pepin K.H."/>
            <person name="Johnson M."/>
            <person name="Bhonagiri V."/>
            <person name="Nash W.E."/>
            <person name="Mardis E.R."/>
            <person name="Wilson R.K."/>
        </authorList>
    </citation>
    <scope>NUCLEOTIDE SEQUENCE [LARGE SCALE GENOMIC DNA]</scope>
    <source>
        <strain evidence="1 2">DSM 16841</strain>
    </source>
</reference>
<accession>C0FPU3</accession>
<evidence type="ECO:0000313" key="2">
    <source>
        <dbReference type="Proteomes" id="UP000003561"/>
    </source>
</evidence>
<comment type="caution">
    <text evidence="1">The sequence shown here is derived from an EMBL/GenBank/DDBJ whole genome shotgun (WGS) entry which is preliminary data.</text>
</comment>
<name>C0FPU3_9FIRM</name>
<gene>
    <name evidence="1" type="ORF">ROSEINA2194_00746</name>
</gene>